<reference evidence="1 2" key="1">
    <citation type="journal article" date="2007" name="Nat. Biotechnol.">
        <title>Complete genome sequence of the myxobacterium Sorangium cellulosum.</title>
        <authorList>
            <person name="Schneiker S."/>
            <person name="Perlova O."/>
            <person name="Kaiser O."/>
            <person name="Gerth K."/>
            <person name="Alici A."/>
            <person name="Altmeyer M.O."/>
            <person name="Bartels D."/>
            <person name="Bekel T."/>
            <person name="Beyer S."/>
            <person name="Bode E."/>
            <person name="Bode H.B."/>
            <person name="Bolten C.J."/>
            <person name="Choudhuri J.V."/>
            <person name="Doss S."/>
            <person name="Elnakady Y.A."/>
            <person name="Frank B."/>
            <person name="Gaigalat L."/>
            <person name="Goesmann A."/>
            <person name="Groeger C."/>
            <person name="Gross F."/>
            <person name="Jelsbak L."/>
            <person name="Jelsbak L."/>
            <person name="Kalinowski J."/>
            <person name="Kegler C."/>
            <person name="Knauber T."/>
            <person name="Konietzny S."/>
            <person name="Kopp M."/>
            <person name="Krause L."/>
            <person name="Krug D."/>
            <person name="Linke B."/>
            <person name="Mahmud T."/>
            <person name="Martinez-Arias R."/>
            <person name="McHardy A.C."/>
            <person name="Merai M."/>
            <person name="Meyer F."/>
            <person name="Mormann S."/>
            <person name="Munoz-Dorado J."/>
            <person name="Perez J."/>
            <person name="Pradella S."/>
            <person name="Rachid S."/>
            <person name="Raddatz G."/>
            <person name="Rosenau F."/>
            <person name="Rueckert C."/>
            <person name="Sasse F."/>
            <person name="Scharfe M."/>
            <person name="Schuster S.C."/>
            <person name="Suen G."/>
            <person name="Treuner-Lange A."/>
            <person name="Velicer G.J."/>
            <person name="Vorholter F.-J."/>
            <person name="Weissman K.J."/>
            <person name="Welch R.D."/>
            <person name="Wenzel S.C."/>
            <person name="Whitworth D.E."/>
            <person name="Wilhelm S."/>
            <person name="Wittmann C."/>
            <person name="Bloecker H."/>
            <person name="Puehler A."/>
            <person name="Mueller R."/>
        </authorList>
    </citation>
    <scope>NUCLEOTIDE SEQUENCE [LARGE SCALE GENOMIC DNA]</scope>
    <source>
        <strain evidence="2">So ce56</strain>
    </source>
</reference>
<keyword evidence="2" id="KW-1185">Reference proteome</keyword>
<dbReference type="eggNOG" id="ENOG5032WVF">
    <property type="taxonomic scope" value="Bacteria"/>
</dbReference>
<dbReference type="EMBL" id="AM746676">
    <property type="protein sequence ID" value="CAN94275.1"/>
    <property type="molecule type" value="Genomic_DNA"/>
</dbReference>
<sequence>MSTVPMSPTSTARSFAEIHAVVLAALRETPESTLLDGAQAVKLWPASGIGIHSIAALLDRVADLRDPLAPWAVSWLGRVALDRAWPLALELCAAAPAASTYEAAIRAELGKRAALLPGVASAARWFAWEPTDGVPPWRWPARPLAEAFPTPDALLAALDPRGPLDGLHVIALQVLSAAMPSVYGSAPGSVEALRLDEQLHELRKTDTAENTAAQARRVLNDAAKLMPLDVLMDAVRRGWLGLDANLDAIQGRRDLQSPEAALAALERVVGPTMSPGEVQRNERVGRWLIRELRAARHEPAIPVLSYLARACDRLLGEEALEALFHIGTERSYRALLDSIPALFSVTRVGPPVYRSIPVAVRAAIALDPGSSTRTLADYFDPARLETREGRFRAEHILMASKPGVEADPRWFDVATSLLGGTSFYVAREFLSAFDPATVRAALARAGYKPPEPTAPRLHPLPAAPRWLERYEAGEHEAVWSEIAALEDSVRDGAVLDEAAAVARSMMTRVRTNLERIVEALKKRKYAFAAGSAKKAFPGPSAKAGKELAAIEELLGGPLPLSLRAFYEVVGSVDLTEVFDAKYDDKALFFSGYGQFDPIVVFRPAATLEILRPRVAAEERHLPELRRPIKKLEIGTDPAHKAAPTNPNDWTYSVEVQGTAADGLLRQGDRSMPFVDYLRAVLRSGGFLALADQPHERVWRQREALTKDVSPF</sequence>
<name>A9EW05_SORC5</name>
<dbReference type="Proteomes" id="UP000002139">
    <property type="component" value="Chromosome"/>
</dbReference>
<dbReference type="OrthoDB" id="1333924at2"/>
<proteinExistence type="predicted"/>
<organism evidence="1 2">
    <name type="scientific">Sorangium cellulosum (strain So ce56)</name>
    <name type="common">Polyangium cellulosum (strain So ce56)</name>
    <dbReference type="NCBI Taxonomy" id="448385"/>
    <lineage>
        <taxon>Bacteria</taxon>
        <taxon>Pseudomonadati</taxon>
        <taxon>Myxococcota</taxon>
        <taxon>Polyangia</taxon>
        <taxon>Polyangiales</taxon>
        <taxon>Polyangiaceae</taxon>
        <taxon>Sorangium</taxon>
    </lineage>
</organism>
<dbReference type="STRING" id="448385.sce4112"/>
<gene>
    <name evidence="1" type="ordered locus">sce4112</name>
</gene>
<accession>A9EW05</accession>
<protein>
    <submittedName>
        <fullName evidence="1">Uncharacterized protein</fullName>
    </submittedName>
</protein>
<evidence type="ECO:0000313" key="2">
    <source>
        <dbReference type="Proteomes" id="UP000002139"/>
    </source>
</evidence>
<dbReference type="HOGENOM" id="CLU_388244_0_0_7"/>
<dbReference type="AlphaFoldDB" id="A9EW05"/>
<evidence type="ECO:0000313" key="1">
    <source>
        <dbReference type="EMBL" id="CAN94275.1"/>
    </source>
</evidence>
<dbReference type="KEGG" id="scl:sce4112"/>
<dbReference type="BioCyc" id="SCEL448385:SCE_RS48870-MONOMER"/>
<dbReference type="RefSeq" id="WP_012236745.1">
    <property type="nucleotide sequence ID" value="NC_010162.1"/>
</dbReference>